<reference evidence="2" key="2">
    <citation type="submission" date="2025-08" db="UniProtKB">
        <authorList>
            <consortium name="RefSeq"/>
        </authorList>
    </citation>
    <scope>IDENTIFICATION</scope>
    <source>
        <tissue evidence="2">Leaf</tissue>
    </source>
</reference>
<evidence type="ECO:0000313" key="1">
    <source>
        <dbReference type="Proteomes" id="UP000790787"/>
    </source>
</evidence>
<sequence>MAETRNLPIDHNHPLFLAATDTPGVALHDIKLTGLENYDLWSKSMRMTLLVKNKLGRTVSAELQSSIIYASNAKTIWKEFKERFDKSNLTRFYLLWRQIGSLKQGTDSITSYYTKMKDLWDEINLLVLGPGCDYEETRPFIDQFKNLCLLQFLFGLNESYSQVRSQILLKTPVLTVNQVYALVIPEENQRELSVLEINREPLTMMGRLKKNCYKIIGYPPDFKGKKKQQGQGNRTYANMVTEETTSSSQGQKMGQLFIEGQYKQILEILNKIPTGDCHTLMAGITTLLYDASLYEWVVDTGASHHITCDKEILSHIENIEQHRNHKVQVPTGSKCSGLYNGKVMGIGRENCGLYILKWRDKLVAALVTKDTDECSLWHMILGHPSIMAMKYIPALKNKLIHLDVWGPHKMPTYDRKYYFLTIVDDFSRYTWVCLLQTKCEVVTVLKDFLIMVKTQFDMNVKVLRSDNGREFFNSSYLHIPPTYNTPTTKNTNTPTIEVLHLDHIDQNTETTEVEHGEQDTYTDLAPNTESEVNVTPDNSIPVIRSDHEPRKTTRTSKPPVWLKNYQTTQKFSGQCLYPLTNTLTYANLTACYQAYLQSFSAEVEPTTFQQASTDSRWITAME</sequence>
<protein>
    <submittedName>
        <fullName evidence="2">Uncharacterized protein LOC142166158</fullName>
    </submittedName>
</protein>
<accession>A0AC58S6W7</accession>
<gene>
    <name evidence="2" type="primary">LOC142166158</name>
</gene>
<organism evidence="1 2">
    <name type="scientific">Nicotiana tabacum</name>
    <name type="common">Common tobacco</name>
    <dbReference type="NCBI Taxonomy" id="4097"/>
    <lineage>
        <taxon>Eukaryota</taxon>
        <taxon>Viridiplantae</taxon>
        <taxon>Streptophyta</taxon>
        <taxon>Embryophyta</taxon>
        <taxon>Tracheophyta</taxon>
        <taxon>Spermatophyta</taxon>
        <taxon>Magnoliopsida</taxon>
        <taxon>eudicotyledons</taxon>
        <taxon>Gunneridae</taxon>
        <taxon>Pentapetalae</taxon>
        <taxon>asterids</taxon>
        <taxon>lamiids</taxon>
        <taxon>Solanales</taxon>
        <taxon>Solanaceae</taxon>
        <taxon>Nicotianoideae</taxon>
        <taxon>Nicotianeae</taxon>
        <taxon>Nicotiana</taxon>
    </lineage>
</organism>
<name>A0AC58S6W7_TOBAC</name>
<keyword evidence="1" id="KW-1185">Reference proteome</keyword>
<proteinExistence type="predicted"/>
<evidence type="ECO:0000313" key="2">
    <source>
        <dbReference type="RefSeq" id="XP_075080685.1"/>
    </source>
</evidence>
<dbReference type="RefSeq" id="XP_075080685.1">
    <property type="nucleotide sequence ID" value="XM_075224584.1"/>
</dbReference>
<reference evidence="1" key="1">
    <citation type="journal article" date="2014" name="Nat. Commun.">
        <title>The tobacco genome sequence and its comparison with those of tomato and potato.</title>
        <authorList>
            <person name="Sierro N."/>
            <person name="Battey J.N."/>
            <person name="Ouadi S."/>
            <person name="Bakaher N."/>
            <person name="Bovet L."/>
            <person name="Willig A."/>
            <person name="Goepfert S."/>
            <person name="Peitsch M.C."/>
            <person name="Ivanov N.V."/>
        </authorList>
    </citation>
    <scope>NUCLEOTIDE SEQUENCE [LARGE SCALE GENOMIC DNA]</scope>
</reference>
<dbReference type="Proteomes" id="UP000790787">
    <property type="component" value="Chromosome 11"/>
</dbReference>